<feature type="compositionally biased region" description="Polar residues" evidence="1">
    <location>
        <begin position="490"/>
        <end position="506"/>
    </location>
</feature>
<dbReference type="InterPro" id="IPR054722">
    <property type="entry name" value="PolX-like_BBD"/>
</dbReference>
<dbReference type="CDD" id="cd09272">
    <property type="entry name" value="RNase_HI_RT_Ty1"/>
    <property type="match status" value="1"/>
</dbReference>
<dbReference type="Pfam" id="PF25597">
    <property type="entry name" value="SH3_retrovirus"/>
    <property type="match status" value="1"/>
</dbReference>
<feature type="domain" description="Retrovirus-related Pol polyprotein from transposon TNT 1-94-like beta-barrel" evidence="3">
    <location>
        <begin position="261"/>
        <end position="333"/>
    </location>
</feature>
<dbReference type="PANTHER" id="PTHR11439">
    <property type="entry name" value="GAG-POL-RELATED RETROTRANSPOSON"/>
    <property type="match status" value="1"/>
</dbReference>
<feature type="compositionally biased region" description="Polar residues" evidence="1">
    <location>
        <begin position="97"/>
        <end position="117"/>
    </location>
</feature>
<feature type="region of interest" description="Disordered" evidence="1">
    <location>
        <begin position="97"/>
        <end position="126"/>
    </location>
</feature>
<proteinExistence type="predicted"/>
<accession>A0A6L2NDQ8</accession>
<dbReference type="InterPro" id="IPR013103">
    <property type="entry name" value="RVT_2"/>
</dbReference>
<dbReference type="AlphaFoldDB" id="A0A6L2NDQ8"/>
<feature type="domain" description="Retroviral polymerase SH3-like" evidence="4">
    <location>
        <begin position="362"/>
        <end position="404"/>
    </location>
</feature>
<reference evidence="5" key="1">
    <citation type="journal article" date="2019" name="Sci. Rep.">
        <title>Draft genome of Tanacetum cinerariifolium, the natural source of mosquito coil.</title>
        <authorList>
            <person name="Yamashiro T."/>
            <person name="Shiraishi A."/>
            <person name="Satake H."/>
            <person name="Nakayama K."/>
        </authorList>
    </citation>
    <scope>NUCLEOTIDE SEQUENCE</scope>
</reference>
<evidence type="ECO:0000259" key="2">
    <source>
        <dbReference type="Pfam" id="PF07727"/>
    </source>
</evidence>
<dbReference type="EMBL" id="BKCJ010008541">
    <property type="protein sequence ID" value="GEU82745.1"/>
    <property type="molecule type" value="Genomic_DNA"/>
</dbReference>
<evidence type="ECO:0000256" key="1">
    <source>
        <dbReference type="SAM" id="MobiDB-lite"/>
    </source>
</evidence>
<organism evidence="5">
    <name type="scientific">Tanacetum cinerariifolium</name>
    <name type="common">Dalmatian daisy</name>
    <name type="synonym">Chrysanthemum cinerariifolium</name>
    <dbReference type="NCBI Taxonomy" id="118510"/>
    <lineage>
        <taxon>Eukaryota</taxon>
        <taxon>Viridiplantae</taxon>
        <taxon>Streptophyta</taxon>
        <taxon>Embryophyta</taxon>
        <taxon>Tracheophyta</taxon>
        <taxon>Spermatophyta</taxon>
        <taxon>Magnoliopsida</taxon>
        <taxon>eudicotyledons</taxon>
        <taxon>Gunneridae</taxon>
        <taxon>Pentapetalae</taxon>
        <taxon>asterids</taxon>
        <taxon>campanulids</taxon>
        <taxon>Asterales</taxon>
        <taxon>Asteraceae</taxon>
        <taxon>Asteroideae</taxon>
        <taxon>Anthemideae</taxon>
        <taxon>Anthemidinae</taxon>
        <taxon>Tanacetum</taxon>
    </lineage>
</organism>
<evidence type="ECO:0000259" key="4">
    <source>
        <dbReference type="Pfam" id="PF25597"/>
    </source>
</evidence>
<evidence type="ECO:0000259" key="3">
    <source>
        <dbReference type="Pfam" id="PF22936"/>
    </source>
</evidence>
<dbReference type="PANTHER" id="PTHR11439:SF495">
    <property type="entry name" value="REVERSE TRANSCRIPTASE, RNA-DEPENDENT DNA POLYMERASE-RELATED"/>
    <property type="match status" value="1"/>
</dbReference>
<name>A0A6L2NDQ8_TANCI</name>
<evidence type="ECO:0000313" key="5">
    <source>
        <dbReference type="EMBL" id="GEU82745.1"/>
    </source>
</evidence>
<feature type="region of interest" description="Disordered" evidence="1">
    <location>
        <begin position="484"/>
        <end position="506"/>
    </location>
</feature>
<protein>
    <submittedName>
        <fullName evidence="5">Retrotransposon protein, putative, unclassified</fullName>
    </submittedName>
</protein>
<dbReference type="InterPro" id="IPR057670">
    <property type="entry name" value="SH3_retrovirus"/>
</dbReference>
<dbReference type="Pfam" id="PF07727">
    <property type="entry name" value="RVT_2"/>
    <property type="match status" value="1"/>
</dbReference>
<comment type="caution">
    <text evidence="5">The sequence shown here is derived from an EMBL/GenBank/DDBJ whole genome shotgun (WGS) entry which is preliminary data.</text>
</comment>
<sequence length="832" mass="94559">MQTQTSSVLHNVIMKGGGKDRPLMLAPAIERLEQGESINVQDIETNLYWEFGKFTSRDESKMVADDDEMLKEKEIDKLMALISKSFKKIYKPTNKNLITSSNTRNANIDNTSRTNRGTGDDTDEPEDQELEVHYLYMTKIQKVTLDAADNSRPIFDAEPLHRVQNDDDNYNVFTNDRHHLKQPEPTNDTYLADQGDININLDSLDMNINGEEADQDDELAKEVIPTTSVSRPQLKSNRLKDRILHNNSQGKMKELVEIIIFIVDSGYSKNMTGNIKLLSNFVEKYMGMVKFGNDQTAPILGYRDLVQGNVTIKKVYYVKGLNHNLFSVGQFCDADLEVAFWKSTCYIRDLKGNDLLTDGENLHNMKEIGDAYIFVGYSTQSKGYRVHKKRSRVIVETIHVNFDKLPLMASDHVSSNLVPQCSTTALEQDILSLDSQSQENVPQAAETITKSNEMDFLYSLMFEEYFTRSTTVMSKSFVVTIDDASDKRQQQNTAPSTSTTVVANTSPLNIQSSRETTTQAPTSTATKNINQVGIQAEIHVENAQVVKDEFINIFSTPEGINFKESFAPVARLEAVSLLIVYAAHKSFHIYQMDVKTTFLNGPLKKEVYVNQPDEFVDLHHPDKVYQLKKALYGLNQAPKACIGTPMATKPLDADLSETPINQTKYHSMVGALMYLTASRPDIILATYYFACYQARPTGKHLKEDCTLMSTAKANYESLSACCAQVLWMRTQLTEYGFHFDKIHMYYYTKAAIVVSCNLVQHSRTKYIDVRYHFIKEHVEKGIVELFFVETEYQLVDLFTKAMSEDRFKYLVRRLGMRCLTLAELDVLENETA</sequence>
<dbReference type="Pfam" id="PF22936">
    <property type="entry name" value="Pol_BBD"/>
    <property type="match status" value="1"/>
</dbReference>
<gene>
    <name evidence="5" type="ORF">Tci_054723</name>
</gene>
<feature type="domain" description="Reverse transcriptase Ty1/copia-type" evidence="2">
    <location>
        <begin position="554"/>
        <end position="640"/>
    </location>
</feature>